<evidence type="ECO:0000256" key="1">
    <source>
        <dbReference type="SAM" id="MobiDB-lite"/>
    </source>
</evidence>
<keyword evidence="3" id="KW-1185">Reference proteome</keyword>
<protein>
    <recommendedName>
        <fullName evidence="4">Collagen-like protein</fullName>
    </recommendedName>
</protein>
<evidence type="ECO:0000313" key="2">
    <source>
        <dbReference type="EMBL" id="MBB3044850.1"/>
    </source>
</evidence>
<evidence type="ECO:0008006" key="4">
    <source>
        <dbReference type="Google" id="ProtNLM"/>
    </source>
</evidence>
<accession>A0A7W4W022</accession>
<gene>
    <name evidence="2" type="ORF">FHU40_004703</name>
</gene>
<proteinExistence type="predicted"/>
<comment type="caution">
    <text evidence="2">The sequence shown here is derived from an EMBL/GenBank/DDBJ whole genome shotgun (WGS) entry which is preliminary data.</text>
</comment>
<feature type="compositionally biased region" description="Low complexity" evidence="1">
    <location>
        <begin position="70"/>
        <end position="93"/>
    </location>
</feature>
<dbReference type="Pfam" id="PF01391">
    <property type="entry name" value="Collagen"/>
    <property type="match status" value="1"/>
</dbReference>
<evidence type="ECO:0000313" key="3">
    <source>
        <dbReference type="Proteomes" id="UP000589626"/>
    </source>
</evidence>
<feature type="compositionally biased region" description="Basic and acidic residues" evidence="1">
    <location>
        <begin position="94"/>
        <end position="103"/>
    </location>
</feature>
<dbReference type="InterPro" id="IPR008160">
    <property type="entry name" value="Collagen"/>
</dbReference>
<dbReference type="Proteomes" id="UP000589626">
    <property type="component" value="Unassembled WGS sequence"/>
</dbReference>
<reference evidence="2 3" key="1">
    <citation type="submission" date="2020-08" db="EMBL/GenBank/DDBJ databases">
        <title>Sequencing the genomes of 1000 actinobacteria strains.</title>
        <authorList>
            <person name="Klenk H.-P."/>
        </authorList>
    </citation>
    <scope>NUCLEOTIDE SEQUENCE [LARGE SCALE GENOMIC DNA]</scope>
    <source>
        <strain evidence="2 3">DSM 105498</strain>
    </source>
</reference>
<dbReference type="RefSeq" id="WP_221200219.1">
    <property type="nucleotide sequence ID" value="NZ_JACHWR010000004.1"/>
</dbReference>
<dbReference type="AlphaFoldDB" id="A0A7W4W022"/>
<sequence>MNRSTKVSLSVLTAAAIFVGGTTTGAVAGRLITGDDIAKHAVASRHLAPESVGPNKLKAGLLDEIRSGQDGTPGTDGTAGPAGPAGKDGAPGAKGDKGDKGDPGDSLVTAWSRITDDSTPGADNGLGAWLVPIVANSGGGDTETTILRFGLPEGTYVVDVTAQFFLGDPFSEDYGVVTLYQDADNIPGTIWTGNLPGTAEAAQTSGGHVVTVPPGGSTIDVVASIRGDEDGAAGAQAIITKVNPPQLG</sequence>
<dbReference type="EMBL" id="JACHWR010000004">
    <property type="protein sequence ID" value="MBB3044850.1"/>
    <property type="molecule type" value="Genomic_DNA"/>
</dbReference>
<organism evidence="2 3">
    <name type="scientific">Nocardioides soli</name>
    <dbReference type="NCBI Taxonomy" id="1036020"/>
    <lineage>
        <taxon>Bacteria</taxon>
        <taxon>Bacillati</taxon>
        <taxon>Actinomycetota</taxon>
        <taxon>Actinomycetes</taxon>
        <taxon>Propionibacteriales</taxon>
        <taxon>Nocardioidaceae</taxon>
        <taxon>Nocardioides</taxon>
    </lineage>
</organism>
<name>A0A7W4W022_9ACTN</name>
<feature type="region of interest" description="Disordered" evidence="1">
    <location>
        <begin position="65"/>
        <end position="108"/>
    </location>
</feature>